<protein>
    <submittedName>
        <fullName evidence="1">Uncharacterized protein</fullName>
    </submittedName>
</protein>
<proteinExistence type="predicted"/>
<dbReference type="AlphaFoldDB" id="A0A0E9PV13"/>
<accession>A0A0E9PV13</accession>
<evidence type="ECO:0000313" key="1">
    <source>
        <dbReference type="EMBL" id="JAH08451.1"/>
    </source>
</evidence>
<organism evidence="1">
    <name type="scientific">Anguilla anguilla</name>
    <name type="common">European freshwater eel</name>
    <name type="synonym">Muraena anguilla</name>
    <dbReference type="NCBI Taxonomy" id="7936"/>
    <lineage>
        <taxon>Eukaryota</taxon>
        <taxon>Metazoa</taxon>
        <taxon>Chordata</taxon>
        <taxon>Craniata</taxon>
        <taxon>Vertebrata</taxon>
        <taxon>Euteleostomi</taxon>
        <taxon>Actinopterygii</taxon>
        <taxon>Neopterygii</taxon>
        <taxon>Teleostei</taxon>
        <taxon>Anguilliformes</taxon>
        <taxon>Anguillidae</taxon>
        <taxon>Anguilla</taxon>
    </lineage>
</organism>
<sequence length="36" mass="4436">MQCFSTFLKDKDSSLLKLYYERNFLLYIMFHIKVSI</sequence>
<dbReference type="EMBL" id="GBXM01100126">
    <property type="protein sequence ID" value="JAH08451.1"/>
    <property type="molecule type" value="Transcribed_RNA"/>
</dbReference>
<reference evidence="1" key="2">
    <citation type="journal article" date="2015" name="Fish Shellfish Immunol.">
        <title>Early steps in the European eel (Anguilla anguilla)-Vibrio vulnificus interaction in the gills: Role of the RtxA13 toxin.</title>
        <authorList>
            <person name="Callol A."/>
            <person name="Pajuelo D."/>
            <person name="Ebbesson L."/>
            <person name="Teles M."/>
            <person name="MacKenzie S."/>
            <person name="Amaro C."/>
        </authorList>
    </citation>
    <scope>NUCLEOTIDE SEQUENCE</scope>
</reference>
<reference evidence="1" key="1">
    <citation type="submission" date="2014-11" db="EMBL/GenBank/DDBJ databases">
        <authorList>
            <person name="Amaro Gonzalez C."/>
        </authorList>
    </citation>
    <scope>NUCLEOTIDE SEQUENCE</scope>
</reference>
<name>A0A0E9PV13_ANGAN</name>